<dbReference type="PANTHER" id="PTHR21011">
    <property type="entry name" value="MITOCHONDRIAL 28S RIBOSOMAL PROTEIN S6"/>
    <property type="match status" value="1"/>
</dbReference>
<dbReference type="GO" id="GO:0070181">
    <property type="term" value="F:small ribosomal subunit rRNA binding"/>
    <property type="evidence" value="ECO:0007669"/>
    <property type="project" value="TreeGrafter"/>
</dbReference>
<gene>
    <name evidence="2" type="ORF">DBRI00130_LOCUS1392</name>
</gene>
<dbReference type="GO" id="GO:0005763">
    <property type="term" value="C:mitochondrial small ribosomal subunit"/>
    <property type="evidence" value="ECO:0007669"/>
    <property type="project" value="TreeGrafter"/>
</dbReference>
<name>A0A6S8YXD6_9STRA</name>
<dbReference type="SUPFAM" id="SSF54995">
    <property type="entry name" value="Ribosomal protein S6"/>
    <property type="match status" value="1"/>
</dbReference>
<evidence type="ECO:0008006" key="3">
    <source>
        <dbReference type="Google" id="ProtNLM"/>
    </source>
</evidence>
<sequence>MVFYECVLTAKNTASFASLTNTVKSISSIVVESGGIVRTVQNHGIRNLPHRFKARYPDKEGNRYYKEGRFISVWYDASPRTLNQVENEIRLDDQILRYTHLKARNKLWYINNPNEKKNPYIQKVLAAEKEQAGALK</sequence>
<dbReference type="InterPro" id="IPR035980">
    <property type="entry name" value="Ribosomal_bS6_sf"/>
</dbReference>
<dbReference type="Pfam" id="PF01250">
    <property type="entry name" value="Ribosomal_S6"/>
    <property type="match status" value="1"/>
</dbReference>
<evidence type="ECO:0000256" key="1">
    <source>
        <dbReference type="ARBA" id="ARBA00009512"/>
    </source>
</evidence>
<comment type="similarity">
    <text evidence="1">Belongs to the bacterial ribosomal protein bS6 family.</text>
</comment>
<proteinExistence type="inferred from homology"/>
<organism evidence="2">
    <name type="scientific">Ditylum brightwellii</name>
    <dbReference type="NCBI Taxonomy" id="49249"/>
    <lineage>
        <taxon>Eukaryota</taxon>
        <taxon>Sar</taxon>
        <taxon>Stramenopiles</taxon>
        <taxon>Ochrophyta</taxon>
        <taxon>Bacillariophyta</taxon>
        <taxon>Mediophyceae</taxon>
        <taxon>Lithodesmiophycidae</taxon>
        <taxon>Lithodesmiales</taxon>
        <taxon>Lithodesmiaceae</taxon>
        <taxon>Ditylum</taxon>
    </lineage>
</organism>
<reference evidence="2" key="1">
    <citation type="submission" date="2021-01" db="EMBL/GenBank/DDBJ databases">
        <authorList>
            <person name="Corre E."/>
            <person name="Pelletier E."/>
            <person name="Niang G."/>
            <person name="Scheremetjew M."/>
            <person name="Finn R."/>
            <person name="Kale V."/>
            <person name="Holt S."/>
            <person name="Cochrane G."/>
            <person name="Meng A."/>
            <person name="Brown T."/>
            <person name="Cohen L."/>
        </authorList>
    </citation>
    <scope>NUCLEOTIDE SEQUENCE</scope>
    <source>
        <strain evidence="2">GSO104</strain>
    </source>
</reference>
<dbReference type="AlphaFoldDB" id="A0A6S8YXD6"/>
<protein>
    <recommendedName>
        <fullName evidence="3">Ribosomal protein S6</fullName>
    </recommendedName>
</protein>
<dbReference type="PANTHER" id="PTHR21011:SF1">
    <property type="entry name" value="SMALL RIBOSOMAL SUBUNIT PROTEIN BS6M"/>
    <property type="match status" value="1"/>
</dbReference>
<evidence type="ECO:0000313" key="2">
    <source>
        <dbReference type="EMBL" id="CAE4580658.1"/>
    </source>
</evidence>
<dbReference type="Gene3D" id="3.30.70.60">
    <property type="match status" value="1"/>
</dbReference>
<dbReference type="EMBL" id="HBNS01001735">
    <property type="protein sequence ID" value="CAE4580658.1"/>
    <property type="molecule type" value="Transcribed_RNA"/>
</dbReference>
<dbReference type="InterPro" id="IPR000529">
    <property type="entry name" value="Ribosomal_bS6"/>
</dbReference>
<dbReference type="GO" id="GO:0006412">
    <property type="term" value="P:translation"/>
    <property type="evidence" value="ECO:0007669"/>
    <property type="project" value="InterPro"/>
</dbReference>
<dbReference type="GO" id="GO:0003735">
    <property type="term" value="F:structural constituent of ribosome"/>
    <property type="evidence" value="ECO:0007669"/>
    <property type="project" value="InterPro"/>
</dbReference>
<dbReference type="InterPro" id="IPR014717">
    <property type="entry name" value="Transl_elong_EF1B/ribsomal_bS6"/>
</dbReference>
<accession>A0A6S8YXD6</accession>
<dbReference type="CDD" id="cd15465">
    <property type="entry name" value="bS6_mito"/>
    <property type="match status" value="1"/>
</dbReference>